<evidence type="ECO:0000313" key="3">
    <source>
        <dbReference type="Proteomes" id="UP001487740"/>
    </source>
</evidence>
<dbReference type="AlphaFoldDB" id="A0AAW0U7B8"/>
<name>A0AAW0U7B8_SCYPA</name>
<reference evidence="2 3" key="1">
    <citation type="submission" date="2023-03" db="EMBL/GenBank/DDBJ databases">
        <title>High-quality genome of Scylla paramamosain provides insights in environmental adaptation.</title>
        <authorList>
            <person name="Zhang L."/>
        </authorList>
    </citation>
    <scope>NUCLEOTIDE SEQUENCE [LARGE SCALE GENOMIC DNA]</scope>
    <source>
        <strain evidence="2">LZ_2023a</strain>
        <tissue evidence="2">Muscle</tissue>
    </source>
</reference>
<dbReference type="Proteomes" id="UP001487740">
    <property type="component" value="Unassembled WGS sequence"/>
</dbReference>
<dbReference type="EMBL" id="JARAKH010000018">
    <property type="protein sequence ID" value="KAK8395396.1"/>
    <property type="molecule type" value="Genomic_DNA"/>
</dbReference>
<gene>
    <name evidence="2" type="ORF">O3P69_006207</name>
</gene>
<organism evidence="2 3">
    <name type="scientific">Scylla paramamosain</name>
    <name type="common">Mud crab</name>
    <dbReference type="NCBI Taxonomy" id="85552"/>
    <lineage>
        <taxon>Eukaryota</taxon>
        <taxon>Metazoa</taxon>
        <taxon>Ecdysozoa</taxon>
        <taxon>Arthropoda</taxon>
        <taxon>Crustacea</taxon>
        <taxon>Multicrustacea</taxon>
        <taxon>Malacostraca</taxon>
        <taxon>Eumalacostraca</taxon>
        <taxon>Eucarida</taxon>
        <taxon>Decapoda</taxon>
        <taxon>Pleocyemata</taxon>
        <taxon>Brachyura</taxon>
        <taxon>Eubrachyura</taxon>
        <taxon>Portunoidea</taxon>
        <taxon>Portunidae</taxon>
        <taxon>Portuninae</taxon>
        <taxon>Scylla</taxon>
    </lineage>
</organism>
<accession>A0AAW0U7B8</accession>
<feature type="compositionally biased region" description="Pro residues" evidence="1">
    <location>
        <begin position="10"/>
        <end position="19"/>
    </location>
</feature>
<proteinExistence type="predicted"/>
<protein>
    <submittedName>
        <fullName evidence="2">Uncharacterized protein</fullName>
    </submittedName>
</protein>
<feature type="region of interest" description="Disordered" evidence="1">
    <location>
        <begin position="1"/>
        <end position="22"/>
    </location>
</feature>
<keyword evidence="3" id="KW-1185">Reference proteome</keyword>
<evidence type="ECO:0000313" key="2">
    <source>
        <dbReference type="EMBL" id="KAK8395396.1"/>
    </source>
</evidence>
<sequence length="388" mass="43164">MEWNIKHHLPQPPPPPKSPPRCQLQQPINSHHYLFHVHLHLQDCNTANHVVFYHLSAKDVIQQSLCPPGEESWCFVQRPEALGKKPEPRCTKKLSNIPGEQLELVKGIHKDLANPALLQKCLSGHIQNPNESLHSKVWRKVSKDKYAGLHRTRFVSQMTIWEHNFGYSEFNLLQCIGFGVLSHECPPPSVRDAHSLCQPLGQLWVLLCAGNLLQVGLCNSWLKHCLTAQPGCISCFHHSLGILAIPRAVSRLATAPAASLEDTICILHGWSNCFFQWSTLPHSQVGSSEPFRGLFPLVVCLASLCPLGSDMMRQDISAPCITGQDQPQNAGCGPHKSLHHRGSGMNVSAFTSMMVLNLITCCCPSNITLYFRSPVSFGTLQLPWAARF</sequence>
<comment type="caution">
    <text evidence="2">The sequence shown here is derived from an EMBL/GenBank/DDBJ whole genome shotgun (WGS) entry which is preliminary data.</text>
</comment>
<evidence type="ECO:0000256" key="1">
    <source>
        <dbReference type="SAM" id="MobiDB-lite"/>
    </source>
</evidence>